<dbReference type="Proteomes" id="UP000663887">
    <property type="component" value="Unassembled WGS sequence"/>
</dbReference>
<organism evidence="1 2">
    <name type="scientific">Rotaria magnacalcarata</name>
    <dbReference type="NCBI Taxonomy" id="392030"/>
    <lineage>
        <taxon>Eukaryota</taxon>
        <taxon>Metazoa</taxon>
        <taxon>Spiralia</taxon>
        <taxon>Gnathifera</taxon>
        <taxon>Rotifera</taxon>
        <taxon>Eurotatoria</taxon>
        <taxon>Bdelloidea</taxon>
        <taxon>Philodinida</taxon>
        <taxon>Philodinidae</taxon>
        <taxon>Rotaria</taxon>
    </lineage>
</organism>
<proteinExistence type="predicted"/>
<comment type="caution">
    <text evidence="1">The sequence shown here is derived from an EMBL/GenBank/DDBJ whole genome shotgun (WGS) entry which is preliminary data.</text>
</comment>
<gene>
    <name evidence="1" type="ORF">XDN619_LOCUS3200</name>
</gene>
<protein>
    <submittedName>
        <fullName evidence="1">Uncharacterized protein</fullName>
    </submittedName>
</protein>
<name>A0A816MGY2_9BILA</name>
<evidence type="ECO:0000313" key="2">
    <source>
        <dbReference type="Proteomes" id="UP000663887"/>
    </source>
</evidence>
<sequence>MNILVCSSYYLYTSKKLKYSSHLVSTPLQQAAKSSFCVYVCALEQPLHFALIATSIVPIAHLVWSLDGAHLLVCNQTGLCRIFKMKNGCINTMDNIYQYETNEDILTSKYIFHKEPVRQGCRVCQKNIFPHGIFFSGNFSHDKIE</sequence>
<reference evidence="1" key="1">
    <citation type="submission" date="2021-02" db="EMBL/GenBank/DDBJ databases">
        <authorList>
            <person name="Nowell W R."/>
        </authorList>
    </citation>
    <scope>NUCLEOTIDE SEQUENCE</scope>
</reference>
<accession>A0A816MGY2</accession>
<evidence type="ECO:0000313" key="1">
    <source>
        <dbReference type="EMBL" id="CAF1998522.1"/>
    </source>
</evidence>
<dbReference type="EMBL" id="CAJNRG010000395">
    <property type="protein sequence ID" value="CAF1998522.1"/>
    <property type="molecule type" value="Genomic_DNA"/>
</dbReference>
<dbReference type="AlphaFoldDB" id="A0A816MGY2"/>